<evidence type="ECO:0000256" key="5">
    <source>
        <dbReference type="ARBA" id="ARBA00022801"/>
    </source>
</evidence>
<name>A0A9Q0N597_9DIPT</name>
<keyword evidence="7" id="KW-0175">Coiled coil</keyword>
<feature type="coiled-coil region" evidence="7">
    <location>
        <begin position="2686"/>
        <end position="2713"/>
    </location>
</feature>
<evidence type="ECO:0000256" key="3">
    <source>
        <dbReference type="ARBA" id="ARBA00022670"/>
    </source>
</evidence>
<evidence type="ECO:0000256" key="1">
    <source>
        <dbReference type="ARBA" id="ARBA00000707"/>
    </source>
</evidence>
<keyword evidence="12" id="KW-1185">Reference proteome</keyword>
<dbReference type="Proteomes" id="UP001151699">
    <property type="component" value="Chromosome B"/>
</dbReference>
<feature type="domain" description="DUF3645" evidence="9">
    <location>
        <begin position="2532"/>
        <end position="2560"/>
    </location>
</feature>
<evidence type="ECO:0000256" key="2">
    <source>
        <dbReference type="ARBA" id="ARBA00012759"/>
    </source>
</evidence>
<organism evidence="11 12">
    <name type="scientific">Pseudolycoriella hygida</name>
    <dbReference type="NCBI Taxonomy" id="35572"/>
    <lineage>
        <taxon>Eukaryota</taxon>
        <taxon>Metazoa</taxon>
        <taxon>Ecdysozoa</taxon>
        <taxon>Arthropoda</taxon>
        <taxon>Hexapoda</taxon>
        <taxon>Insecta</taxon>
        <taxon>Pterygota</taxon>
        <taxon>Neoptera</taxon>
        <taxon>Endopterygota</taxon>
        <taxon>Diptera</taxon>
        <taxon>Nematocera</taxon>
        <taxon>Sciaroidea</taxon>
        <taxon>Sciaridae</taxon>
        <taxon>Pseudolycoriella</taxon>
    </lineage>
</organism>
<evidence type="ECO:0000259" key="8">
    <source>
        <dbReference type="Pfam" id="PF12340"/>
    </source>
</evidence>
<gene>
    <name evidence="11" type="ORF">Bhyg_08788</name>
</gene>
<dbReference type="InterPro" id="IPR051346">
    <property type="entry name" value="OTU_Deubiquitinase"/>
</dbReference>
<dbReference type="Pfam" id="PF12359">
    <property type="entry name" value="DUF3645"/>
    <property type="match status" value="2"/>
</dbReference>
<accession>A0A9Q0N597</accession>
<dbReference type="PANTHER" id="PTHR13367">
    <property type="entry name" value="UBIQUITIN THIOESTERASE"/>
    <property type="match status" value="1"/>
</dbReference>
<dbReference type="GO" id="GO:0006508">
    <property type="term" value="P:proteolysis"/>
    <property type="evidence" value="ECO:0007669"/>
    <property type="project" value="UniProtKB-KW"/>
</dbReference>
<reference evidence="11" key="1">
    <citation type="submission" date="2022-07" db="EMBL/GenBank/DDBJ databases">
        <authorList>
            <person name="Trinca V."/>
            <person name="Uliana J.V.C."/>
            <person name="Torres T.T."/>
            <person name="Ward R.J."/>
            <person name="Monesi N."/>
        </authorList>
    </citation>
    <scope>NUCLEOTIDE SEQUENCE</scope>
    <source>
        <strain evidence="11">HSMRA1968</strain>
        <tissue evidence="11">Whole embryos</tissue>
    </source>
</reference>
<comment type="caution">
    <text evidence="11">The sequence shown here is derived from an EMBL/GenBank/DDBJ whole genome shotgun (WGS) entry which is preliminary data.</text>
</comment>
<dbReference type="SUPFAM" id="SSF52540">
    <property type="entry name" value="P-loop containing nucleoside triphosphate hydrolases"/>
    <property type="match status" value="1"/>
</dbReference>
<feature type="domain" description="DUF6606" evidence="10">
    <location>
        <begin position="15"/>
        <end position="275"/>
    </location>
</feature>
<protein>
    <recommendedName>
        <fullName evidence="2">ubiquitinyl hydrolase 1</fullName>
        <ecNumber evidence="2">3.4.19.12</ecNumber>
    </recommendedName>
</protein>
<dbReference type="PANTHER" id="PTHR13367:SF33">
    <property type="entry name" value="P-LOOP CONTAINING NUCLEOSIDE TRIPHOSPHATE HYDROLASE PROTEIN"/>
    <property type="match status" value="1"/>
</dbReference>
<feature type="domain" description="DUF3638" evidence="8">
    <location>
        <begin position="2290"/>
        <end position="2401"/>
    </location>
</feature>
<dbReference type="InterPro" id="IPR027417">
    <property type="entry name" value="P-loop_NTPase"/>
</dbReference>
<keyword evidence="5" id="KW-0378">Hydrolase</keyword>
<dbReference type="InterPro" id="IPR022099">
    <property type="entry name" value="DUF3638"/>
</dbReference>
<evidence type="ECO:0000313" key="12">
    <source>
        <dbReference type="Proteomes" id="UP001151699"/>
    </source>
</evidence>
<keyword evidence="4" id="KW-0833">Ubl conjugation pathway</keyword>
<feature type="domain" description="DUF3638" evidence="8">
    <location>
        <begin position="1907"/>
        <end position="2018"/>
    </location>
</feature>
<evidence type="ECO:0000259" key="9">
    <source>
        <dbReference type="Pfam" id="PF12359"/>
    </source>
</evidence>
<keyword evidence="3" id="KW-0645">Protease</keyword>
<evidence type="ECO:0000256" key="7">
    <source>
        <dbReference type="SAM" id="Coils"/>
    </source>
</evidence>
<dbReference type="OrthoDB" id="9991011at2759"/>
<dbReference type="InterPro" id="IPR022105">
    <property type="entry name" value="DUF3645"/>
</dbReference>
<evidence type="ECO:0000313" key="11">
    <source>
        <dbReference type="EMBL" id="KAJ6643823.1"/>
    </source>
</evidence>
<evidence type="ECO:0000256" key="6">
    <source>
        <dbReference type="ARBA" id="ARBA00022807"/>
    </source>
</evidence>
<sequence length="3294" mass="379995">MATNEDRQLTLEDLLYHVVLPRVLPEERIAEHENGELGELGELIERLIGAVERCSEILPEATLKTIRCFKRSHMTLTPQNISAEINTLKPGDTFAMFVQRQNTALMIHIPKEDSTSAIITTFPGNLHLVEVYEHPSDIMFTYPAQALKVKYSKTMRSEDFAYQLVTLCSRLKADDKKNRDYVHTWLTTVLSDEDTTAAEFPTITKKMRDEVIGKSNQVESSINTQVIYQGKYCRRSNFYMATKALIQLSITQHAGNEGKALYKIIMMKFLVELCEEFSNSTICSMLNVDLMQDFMSKIARRIEKLNEIEFGQNEQFVKKVVDAAKTTIAEIRRRIDAQIDGLQKSIANKSQLEALFAFEFQADVNQNVPDLRRYIQARKSSNDQCNIYDNKLSVKYYERLKTEPPSQIGFANGKQDLYMTDFENWILYELSFEDNSFSCECLSNWYKCYQSPAEGFHTGDPAGVSRMFLVLLKLVAMIDRIASLQYKLILEHRSSIDPNVFNVLLLPQAIDMKIAFDLQNYFLKRNETARYPGLIESDTPSCHLFSVRYFKRNMAMQRTLDEIIEMERMKIKEKRSEWERKRKEVKDLRQMANGLGHEYSTNKTFGGLNRTYHVASLETEIKGKIICQYERPLPSDENEQRAIVFELEIPFVIAEFRDVLSLTTKIGRQVIDSNKKFSWKDYYQISRWNRSSSKNVNLGSTSSPKIGEYHVDNDFNIFVIKNNGNCQLVDGDCQIFPSMTTEQIKELCTLTLNEDIEYANLQWTVNTTFHTQNQVLARQSECQQNLSISEYKEFGSIRADGHRLQLRKLMAAVETESLSFEYQSVLSLIQQSMWETGICGYIGYIRESHDDLLNEDFATAMIDTLSRFVDKQRDNWAHPMKLLTVSFMTVRIFEVNSLESVADQLVHLLNKLRATLVEWTEKLKKALQDAHADESSLRTLLVIASLAGAMTYFVNSNHKFFDKIFERNKLNGLTAPRMWLLMIVNINNNILLNGTIMDEGKIKFRMLIRLVRYAGIRIESKIHQLIVDDPNDVFALIKDQWSLAEKGTFVECIFAESCPQVFVAYVEIKGIRNHVQIDLITGEFLVNNFPVARLPTNITSSQLFQRVFSNYIFEVQPDECNSFTTVHKYNECNYEFGWTYSNELIITEHATYGMDFELIPMAVLRDQIPELLVEKYSHWWDKSRDVIQFRPLSFRDYSIRRCYEYELNLCTKRLIERKTERSMLDINSDSYQKIVKQLERLECKRYVHVFLDADSNTSVTIELVRMALKFKIDSAMRNDDCSVDIRSNEFSGMRVCLNSNCGTLYGLRHGLVLQHSKNSAKMLILPHSLVVSNLSNKSHANVNINLNGKLLNPPFHCYLVDETLRQLKPSNGDFSAWFYLAYLHAITSHGHIEPLTGMTGSERALQILQSSFVWSSAPYDADVVSILNLIAKLSPERTLNHCIQSISWPVDVPTHCALDTYALIIRKLINDSKRLERLYVGNSATSNVSKSGHLNYRDYNRCLQLKPNLSLAINLNIELPSHASQVNAPPVQYSAVTRLISSLHHADKYMVPSGLNLKEFLAGGSTLDGPIHVDEIGSILDHVSTVDFKNMWLSLYKASRTRTLNREQFHLIFTLLAHNGCDPDAIHALQSVYQNYESFTMPPQIHNYVTGEGIYKSKEISNILKRYYKEPEHFDDYEYWTHKQRLRHNNKIESEIQSLTSFVSSKWPCDKVDLFALETSTFINKTAANETINGMLVKWHNNLKLYQFIESVEKELTALRSPSIHPSQISIYLPENVPDRSKYFIDFEKKLHENIDRFPDILSESHESWYVTCASKDSVQKCWSNLHVIVNADSNKHLIDAGIFPRIVPCLMLPRIASEKTDLRLKGVVGALALAIAREQRHHRIENYKCEEQLKPALDREVKNEPHVNWKPHQYPEWLLFEIEQNLTIRRIQVEIAKRMIDPPQIGKAKHSVMQLNMGEGKTAVITPILAAVLSNGLQVCQITVLRSLFATNLKSLRHYLGNMIGRRIYTFPCQRVIVTLPEYRLSFQLKIYESIHKNLSTAPILNQVHEWINSTVRCILDESDAILDAKYQLIYTVGNQLGVDGGCIRWNVAQAILKRVPEHMKRLDKTKIEFDYQYVRKGNVYGHPKVDYRSDVFTPCRILDGSIYDELKSALIDDFITGKLGNLFPELTTSDEQHLKQFLASNNIESCGNILENFTVSQRNILYTLSGFLRFEVLRLALTKRWRVNYGVNESGKRNMAIPFKAKDVAAELTEFGHPDVAIVLTLLSYYYSGLSCKQLDRVFQILKSKQNASEFTYPAQALKVKYSVIVTLPEYRLSFQLKIYESIHKNLSTAPILNQVHEWINSTVRCILDESDAILDAKYQLIYTVGNQLGVDGGCIRWNVAQAILKRVPEHMKRLDKTKIEFDYQYVRKGNVYGHPKVDYRSDVFTPCRILDGSIYDELKSALIDDFITGKLGNLFPELTTSDEQHLKQFLASNNIESCGNILENFTVSQRNILYTLSGFLRFEVLRLALTKRWRVNYGVNESGKRNMAIPFKAKDVAAELTEFGHPDVAIVLTLLSYYYSGLSCKQLDRVFQILKSNQNASEVYEKWIDSIPDALLEPSIRQYSSVNLNDPTQRETLFRLLEKNMNVIDFWLSSDVFPREAKSFEHKLICTPWDLCSDHMRRGVTGFSGTNDTKELLPLPIAQNDLKELEETNEIVRKKLLQRENQAYQSLEANVTGKMILERLVKNRIPVLLDAGALMLEMNNKEMSVEWLKLVPRKDFDAAVYFDTKDVLQTVNRNGTIAQLDCSVYRDNLHRCLVYLDDVHTRGTDMKFPLGWTACVTLSGDISRDKTVQACMRMRQLGDGHSIAFWASREADMRIRGTCNLSAEERVTNEHVYKFICSNSRRFEIENTVHWAAAARITRKSWPRINYIVYGDKEEVPITEISKSGFVELRNRFLHRRSICGFIRKAKQSVQKKLTSLAPEIKRFKYALDEEQEKELEMEMEEERQIERPPGMTPATPYFNDYLRQLFRHGSSDQLLLQLIQSGDIISLSSSLLNTQLFRSYIRETSAWSHNLFVTKDFVRVLDTTSKSCDDFLRPVRWIGGLQLNGKRFWILLSSFEVNHLIDTFRNSKIATLFMYRQRTRKFHDNLLHNRRLKITAAKTPLEMDLNVEVEIGVYGGSMYFQSEAEQDAFCSFLGLIPRPRTDELSIAFTDGIIKPNGFVVKEYRNYSESVSRWVGDCRFVKNPVDLVINLTAAHNEYLRKESHVASIVINGIKMTIQNEQKRIYMKERSKNIFFQNIDEGKP</sequence>
<dbReference type="EMBL" id="WJQU01000002">
    <property type="protein sequence ID" value="KAJ6643823.1"/>
    <property type="molecule type" value="Genomic_DNA"/>
</dbReference>
<proteinExistence type="predicted"/>
<evidence type="ECO:0000256" key="4">
    <source>
        <dbReference type="ARBA" id="ARBA00022786"/>
    </source>
</evidence>
<dbReference type="InterPro" id="IPR046541">
    <property type="entry name" value="DUF6606"/>
</dbReference>
<comment type="catalytic activity">
    <reaction evidence="1">
        <text>Thiol-dependent hydrolysis of ester, thioester, amide, peptide and isopeptide bonds formed by the C-terminal Gly of ubiquitin (a 76-residue protein attached to proteins as an intracellular targeting signal).</text>
        <dbReference type="EC" id="3.4.19.12"/>
    </reaction>
</comment>
<evidence type="ECO:0000259" key="10">
    <source>
        <dbReference type="Pfam" id="PF20255"/>
    </source>
</evidence>
<dbReference type="Pfam" id="PF12340">
    <property type="entry name" value="DUF3638"/>
    <property type="match status" value="2"/>
</dbReference>
<feature type="domain" description="DUF3645" evidence="9">
    <location>
        <begin position="2239"/>
        <end position="2267"/>
    </location>
</feature>
<dbReference type="GO" id="GO:0004843">
    <property type="term" value="F:cysteine-type deubiquitinase activity"/>
    <property type="evidence" value="ECO:0007669"/>
    <property type="project" value="UniProtKB-EC"/>
</dbReference>
<dbReference type="Pfam" id="PF20255">
    <property type="entry name" value="DUF6606"/>
    <property type="match status" value="1"/>
</dbReference>
<dbReference type="EC" id="3.4.19.12" evidence="2"/>
<feature type="non-terminal residue" evidence="11">
    <location>
        <position position="3294"/>
    </location>
</feature>
<keyword evidence="6" id="KW-0788">Thiol protease</keyword>